<feature type="transmembrane region" description="Helical" evidence="1">
    <location>
        <begin position="6"/>
        <end position="24"/>
    </location>
</feature>
<feature type="transmembrane region" description="Helical" evidence="1">
    <location>
        <begin position="167"/>
        <end position="187"/>
    </location>
</feature>
<dbReference type="InterPro" id="IPR004445">
    <property type="entry name" value="GltS"/>
</dbReference>
<feature type="transmembrane region" description="Helical" evidence="1">
    <location>
        <begin position="398"/>
        <end position="416"/>
    </location>
</feature>
<feature type="transmembrane region" description="Helical" evidence="1">
    <location>
        <begin position="265"/>
        <end position="283"/>
    </location>
</feature>
<feature type="transmembrane region" description="Helical" evidence="1">
    <location>
        <begin position="235"/>
        <end position="253"/>
    </location>
</feature>
<gene>
    <name evidence="2" type="ORF">Q4T40_03010</name>
</gene>
<keyword evidence="1" id="KW-0812">Transmembrane</keyword>
<feature type="transmembrane region" description="Helical" evidence="1">
    <location>
        <begin position="423"/>
        <end position="446"/>
    </location>
</feature>
<feature type="transmembrane region" description="Helical" evidence="1">
    <location>
        <begin position="36"/>
        <end position="54"/>
    </location>
</feature>
<comment type="caution">
    <text evidence="2">The sequence shown here is derived from an EMBL/GenBank/DDBJ whole genome shotgun (WGS) entry which is preliminary data.</text>
</comment>
<feature type="transmembrane region" description="Helical" evidence="1">
    <location>
        <begin position="359"/>
        <end position="378"/>
    </location>
</feature>
<dbReference type="PANTHER" id="PTHR36178">
    <property type="entry name" value="SLR0625 PROTEIN"/>
    <property type="match status" value="1"/>
</dbReference>
<reference evidence="2 3" key="1">
    <citation type="submission" date="2023-07" db="EMBL/GenBank/DDBJ databases">
        <title>The novel representative of Negativicutes class, Anaeroselena agilis gen. nov. sp. nov.</title>
        <authorList>
            <person name="Prokofeva M.I."/>
            <person name="Elcheninov A.G."/>
            <person name="Klyukina A."/>
            <person name="Kublanov I.V."/>
            <person name="Frolov E.N."/>
            <person name="Podosokorskaya O.A."/>
        </authorList>
    </citation>
    <scope>NUCLEOTIDE SEQUENCE [LARGE SCALE GENOMIC DNA]</scope>
    <source>
        <strain evidence="2 3">4137-cl</strain>
    </source>
</reference>
<dbReference type="Pfam" id="PF03616">
    <property type="entry name" value="Glt_symporter"/>
    <property type="match status" value="1"/>
</dbReference>
<sequence length="453" mass="48536">MKSADLLNLMLYVSYLGGLLFIGKVLRAKISLFQRLYFPAALIAGFLGLALGPFGVKLIPVAMINTWSILPGRLIDIVFACVFLGTVVPSVRQIWQYAGPQLVYSWFVVACQWIVGIGLAYFIIQPIWNIPAFVGTIIEIGWAGGHGTAGGMAVVFKNLGFPEGGDLGLTSATVGLVVGIIVGMAYINIAVRKGYTSVLESPDQIKTGNLSGILPADQEKVIAKSRITTDSIEPFALHLCLVGISIIIGWFIHEGLIALHPKFKAVPLFPLAMIGGVLIQIIANMTKTDGLINRQVIERIQGTALDFLVVAAVSSIKIPVVIKYAVPLLILMAGGVVLMHLLTWFLAPRIFPDSWFERGIAEYGALCGVLAVGLMLLRVVDPDLKTAAPKAFAFERPFFSPFVGGGLITAVVPIFVHEMGALAVIGAAAVLAVALMGVAYLCGWFRPHPGAYR</sequence>
<proteinExistence type="predicted"/>
<dbReference type="PANTHER" id="PTHR36178:SF1">
    <property type="entry name" value="SODIUM_GLUTAMATE SYMPORTER"/>
    <property type="match status" value="1"/>
</dbReference>
<evidence type="ECO:0000313" key="2">
    <source>
        <dbReference type="EMBL" id="MDT8900207.1"/>
    </source>
</evidence>
<dbReference type="RefSeq" id="WP_413778763.1">
    <property type="nucleotide sequence ID" value="NZ_JAUOZS010000001.1"/>
</dbReference>
<accession>A0ABU3NTS6</accession>
<name>A0ABU3NTS6_9FIRM</name>
<organism evidence="2 3">
    <name type="scientific">Anaeroselena agilis</name>
    <dbReference type="NCBI Taxonomy" id="3063788"/>
    <lineage>
        <taxon>Bacteria</taxon>
        <taxon>Bacillati</taxon>
        <taxon>Bacillota</taxon>
        <taxon>Negativicutes</taxon>
        <taxon>Acetonemataceae</taxon>
        <taxon>Anaeroselena</taxon>
    </lineage>
</organism>
<dbReference type="Proteomes" id="UP001254848">
    <property type="component" value="Unassembled WGS sequence"/>
</dbReference>
<evidence type="ECO:0000256" key="1">
    <source>
        <dbReference type="SAM" id="Phobius"/>
    </source>
</evidence>
<keyword evidence="1" id="KW-0472">Membrane</keyword>
<feature type="transmembrane region" description="Helical" evidence="1">
    <location>
        <begin position="74"/>
        <end position="91"/>
    </location>
</feature>
<evidence type="ECO:0000313" key="3">
    <source>
        <dbReference type="Proteomes" id="UP001254848"/>
    </source>
</evidence>
<dbReference type="EMBL" id="JAUOZS010000001">
    <property type="protein sequence ID" value="MDT8900207.1"/>
    <property type="molecule type" value="Genomic_DNA"/>
</dbReference>
<keyword evidence="3" id="KW-1185">Reference proteome</keyword>
<feature type="transmembrane region" description="Helical" evidence="1">
    <location>
        <begin position="328"/>
        <end position="347"/>
    </location>
</feature>
<feature type="transmembrane region" description="Helical" evidence="1">
    <location>
        <begin position="103"/>
        <end position="124"/>
    </location>
</feature>
<protein>
    <submittedName>
        <fullName evidence="2">Sodium/glutamate symporter</fullName>
    </submittedName>
</protein>
<keyword evidence="1" id="KW-1133">Transmembrane helix</keyword>